<dbReference type="RefSeq" id="WP_150045536.1">
    <property type="nucleotide sequence ID" value="NZ_OW485601.1"/>
</dbReference>
<comment type="caution">
    <text evidence="3">The sequence shown here is derived from an EMBL/GenBank/DDBJ whole genome shotgun (WGS) entry which is preliminary data.</text>
</comment>
<accession>A0A5M6IK68</accession>
<protein>
    <recommendedName>
        <fullName evidence="2">Antitoxin-like ribbon-helix-helix domain-containing protein</fullName>
    </recommendedName>
</protein>
<organism evidence="3 4">
    <name type="scientific">Rhodovastum atsumiense</name>
    <dbReference type="NCBI Taxonomy" id="504468"/>
    <lineage>
        <taxon>Bacteria</taxon>
        <taxon>Pseudomonadati</taxon>
        <taxon>Pseudomonadota</taxon>
        <taxon>Alphaproteobacteria</taxon>
        <taxon>Acetobacterales</taxon>
        <taxon>Acetobacteraceae</taxon>
        <taxon>Rhodovastum</taxon>
    </lineage>
</organism>
<proteinExistence type="predicted"/>
<dbReference type="EMBL" id="VWPK01000094">
    <property type="protein sequence ID" value="KAA5608249.1"/>
    <property type="molecule type" value="Genomic_DNA"/>
</dbReference>
<feature type="region of interest" description="Disordered" evidence="1">
    <location>
        <begin position="1"/>
        <end position="22"/>
    </location>
</feature>
<evidence type="ECO:0000313" key="4">
    <source>
        <dbReference type="Proteomes" id="UP000325255"/>
    </source>
</evidence>
<dbReference type="Pfam" id="PF20605">
    <property type="entry name" value="Antitox_RHH"/>
    <property type="match status" value="1"/>
</dbReference>
<feature type="region of interest" description="Disordered" evidence="1">
    <location>
        <begin position="68"/>
        <end position="93"/>
    </location>
</feature>
<evidence type="ECO:0000256" key="1">
    <source>
        <dbReference type="SAM" id="MobiDB-lite"/>
    </source>
</evidence>
<sequence length="93" mass="9815">MTKSLEPAHTPAEADAGSRRQPSRIGAVWVGAHFDPAVKRALRMLAAAQDTTVQALLARAINDLLEHHGHGRPADEAVRPRGGAARAIKKGAP</sequence>
<feature type="compositionally biased region" description="Basic and acidic residues" evidence="1">
    <location>
        <begin position="68"/>
        <end position="79"/>
    </location>
</feature>
<evidence type="ECO:0000259" key="2">
    <source>
        <dbReference type="Pfam" id="PF20605"/>
    </source>
</evidence>
<dbReference type="OrthoDB" id="7190256at2"/>
<keyword evidence="4" id="KW-1185">Reference proteome</keyword>
<dbReference type="AlphaFoldDB" id="A0A5M6IK68"/>
<reference evidence="3 4" key="1">
    <citation type="submission" date="2019-09" db="EMBL/GenBank/DDBJ databases">
        <title>Genome sequence of Rhodovastum atsumiense, a diverse member of the Acetobacteraceae family of non-sulfur purple photosynthetic bacteria.</title>
        <authorList>
            <person name="Meyer T."/>
            <person name="Kyndt J."/>
        </authorList>
    </citation>
    <scope>NUCLEOTIDE SEQUENCE [LARGE SCALE GENOMIC DNA]</scope>
    <source>
        <strain evidence="3 4">DSM 21279</strain>
    </source>
</reference>
<gene>
    <name evidence="3" type="ORF">F1189_29945</name>
</gene>
<dbReference type="Proteomes" id="UP000325255">
    <property type="component" value="Unassembled WGS sequence"/>
</dbReference>
<evidence type="ECO:0000313" key="3">
    <source>
        <dbReference type="EMBL" id="KAA5608249.1"/>
    </source>
</evidence>
<name>A0A5M6IK68_9PROT</name>
<feature type="domain" description="Antitoxin-like ribbon-helix-helix" evidence="2">
    <location>
        <begin position="24"/>
        <end position="72"/>
    </location>
</feature>
<dbReference type="InterPro" id="IPR046765">
    <property type="entry name" value="Antitox_RHH"/>
</dbReference>